<evidence type="ECO:0000256" key="3">
    <source>
        <dbReference type="PROSITE-ProRule" id="PRU00708"/>
    </source>
</evidence>
<keyword evidence="1" id="KW-0677">Repeat</keyword>
<dbReference type="InterPro" id="IPR002885">
    <property type="entry name" value="PPR_rpt"/>
</dbReference>
<feature type="non-terminal residue" evidence="4">
    <location>
        <position position="1"/>
    </location>
</feature>
<dbReference type="GO" id="GO:0009451">
    <property type="term" value="P:RNA modification"/>
    <property type="evidence" value="ECO:0007669"/>
    <property type="project" value="InterPro"/>
</dbReference>
<evidence type="ECO:0000256" key="2">
    <source>
        <dbReference type="ARBA" id="ARBA00022946"/>
    </source>
</evidence>
<dbReference type="PROSITE" id="PS51375">
    <property type="entry name" value="PPR"/>
    <property type="match status" value="1"/>
</dbReference>
<comment type="caution">
    <text evidence="4">The sequence shown here is derived from an EMBL/GenBank/DDBJ whole genome shotgun (WGS) entry which is preliminary data.</text>
</comment>
<dbReference type="InterPro" id="IPR046960">
    <property type="entry name" value="PPR_At4g14850-like_plant"/>
</dbReference>
<feature type="repeat" description="PPR" evidence="3">
    <location>
        <begin position="91"/>
        <end position="125"/>
    </location>
</feature>
<dbReference type="STRING" id="4615.A0A199VHV1"/>
<sequence length="137" mass="15248">VHAHVVVAGAHSHSSFVAAKLVRASAELGLLPHARAVASAVRHPNAFVWTALIRAHAQSDSPHSCREALLLYTRMLRGPKLVDPSLWFHVDPRVLTALLGFYAKCGRIVDARKLFDEMAREESVMCRFGILWSRICR</sequence>
<keyword evidence="2" id="KW-0809">Transit peptide</keyword>
<dbReference type="Gene3D" id="1.25.40.10">
    <property type="entry name" value="Tetratricopeptide repeat domain"/>
    <property type="match status" value="1"/>
</dbReference>
<dbReference type="PANTHER" id="PTHR47926">
    <property type="entry name" value="PENTATRICOPEPTIDE REPEAT-CONTAINING PROTEIN"/>
    <property type="match status" value="1"/>
</dbReference>
<dbReference type="PANTHER" id="PTHR47926:SF457">
    <property type="entry name" value="PENTACOTRIPEPTIDE-REPEAT REGION OF PRORP DOMAIN-CONTAINING PROTEIN"/>
    <property type="match status" value="1"/>
</dbReference>
<dbReference type="EMBL" id="LSRQ01001743">
    <property type="protein sequence ID" value="OAY76679.1"/>
    <property type="molecule type" value="Genomic_DNA"/>
</dbReference>
<proteinExistence type="predicted"/>
<dbReference type="InterPro" id="IPR011990">
    <property type="entry name" value="TPR-like_helical_dom_sf"/>
</dbReference>
<organism evidence="4 5">
    <name type="scientific">Ananas comosus</name>
    <name type="common">Pineapple</name>
    <name type="synonym">Ananas ananas</name>
    <dbReference type="NCBI Taxonomy" id="4615"/>
    <lineage>
        <taxon>Eukaryota</taxon>
        <taxon>Viridiplantae</taxon>
        <taxon>Streptophyta</taxon>
        <taxon>Embryophyta</taxon>
        <taxon>Tracheophyta</taxon>
        <taxon>Spermatophyta</taxon>
        <taxon>Magnoliopsida</taxon>
        <taxon>Liliopsida</taxon>
        <taxon>Poales</taxon>
        <taxon>Bromeliaceae</taxon>
        <taxon>Bromelioideae</taxon>
        <taxon>Ananas</taxon>
    </lineage>
</organism>
<dbReference type="NCBIfam" id="TIGR00756">
    <property type="entry name" value="PPR"/>
    <property type="match status" value="1"/>
</dbReference>
<name>A0A199VHV1_ANACO</name>
<accession>A0A199VHV1</accession>
<gene>
    <name evidence="4" type="ORF">ACMD2_05554</name>
</gene>
<reference evidence="4 5" key="1">
    <citation type="journal article" date="2016" name="DNA Res.">
        <title>The draft genome of MD-2 pineapple using hybrid error correction of long reads.</title>
        <authorList>
            <person name="Redwan R.M."/>
            <person name="Saidin A."/>
            <person name="Kumar S.V."/>
        </authorList>
    </citation>
    <scope>NUCLEOTIDE SEQUENCE [LARGE SCALE GENOMIC DNA]</scope>
    <source>
        <strain evidence="5">cv. MD2</strain>
        <tissue evidence="4">Leaf</tissue>
    </source>
</reference>
<dbReference type="AlphaFoldDB" id="A0A199VHV1"/>
<dbReference type="Pfam" id="PF01535">
    <property type="entry name" value="PPR"/>
    <property type="match status" value="1"/>
</dbReference>
<evidence type="ECO:0000313" key="4">
    <source>
        <dbReference type="EMBL" id="OAY76679.1"/>
    </source>
</evidence>
<evidence type="ECO:0000313" key="5">
    <source>
        <dbReference type="Proteomes" id="UP000092600"/>
    </source>
</evidence>
<protein>
    <submittedName>
        <fullName evidence="4">Pentatricopeptide repeat-containing protein</fullName>
    </submittedName>
</protein>
<dbReference type="GO" id="GO:0003723">
    <property type="term" value="F:RNA binding"/>
    <property type="evidence" value="ECO:0007669"/>
    <property type="project" value="InterPro"/>
</dbReference>
<dbReference type="Proteomes" id="UP000092600">
    <property type="component" value="Unassembled WGS sequence"/>
</dbReference>
<evidence type="ECO:0000256" key="1">
    <source>
        <dbReference type="ARBA" id="ARBA00022737"/>
    </source>
</evidence>